<dbReference type="EMBL" id="CP071796">
    <property type="protein sequence ID" value="QTD45278.1"/>
    <property type="molecule type" value="Genomic_DNA"/>
</dbReference>
<feature type="region of interest" description="Disordered" evidence="1">
    <location>
        <begin position="1"/>
        <end position="20"/>
    </location>
</feature>
<evidence type="ECO:0000313" key="3">
    <source>
        <dbReference type="EMBL" id="QTD45278.1"/>
    </source>
</evidence>
<keyword evidence="2" id="KW-1133">Transmembrane helix</keyword>
<feature type="transmembrane region" description="Helical" evidence="2">
    <location>
        <begin position="447"/>
        <end position="468"/>
    </location>
</feature>
<evidence type="ECO:0000256" key="2">
    <source>
        <dbReference type="SAM" id="Phobius"/>
    </source>
</evidence>
<keyword evidence="2" id="KW-0472">Membrane</keyword>
<accession>A0A975CF37</accession>
<dbReference type="Proteomes" id="UP000663903">
    <property type="component" value="Chromosome"/>
</dbReference>
<gene>
    <name evidence="3" type="ORF">J1M35_20065</name>
</gene>
<evidence type="ECO:0000313" key="4">
    <source>
        <dbReference type="Proteomes" id="UP000663903"/>
    </source>
</evidence>
<proteinExistence type="predicted"/>
<name>A0A975CF37_9BURK</name>
<protein>
    <submittedName>
        <fullName evidence="3">TIGR04222 domain-containing membrane protein</fullName>
    </submittedName>
</protein>
<dbReference type="KEGG" id="otd:J1M35_20065"/>
<keyword evidence="4" id="KW-1185">Reference proteome</keyword>
<keyword evidence="2" id="KW-0812">Transmembrane</keyword>
<reference evidence="3" key="1">
    <citation type="submission" date="2021-03" db="EMBL/GenBank/DDBJ databases">
        <title>Ottowia sp. 27C isolated from the cloaca of a Giant Asian pond turtle (Heosemys grandis).</title>
        <authorList>
            <person name="Spergser J."/>
            <person name="Busse H.-J."/>
        </authorList>
    </citation>
    <scope>NUCLEOTIDE SEQUENCE</scope>
    <source>
        <strain evidence="3">27C</strain>
    </source>
</reference>
<dbReference type="AlphaFoldDB" id="A0A975CF37"/>
<dbReference type="InterPro" id="IPR026467">
    <property type="entry name" value="Ser/Gly_Cys_C_dom"/>
</dbReference>
<organism evidence="3 4">
    <name type="scientific">Ottowia testudinis</name>
    <dbReference type="NCBI Taxonomy" id="2816950"/>
    <lineage>
        <taxon>Bacteria</taxon>
        <taxon>Pseudomonadati</taxon>
        <taxon>Pseudomonadota</taxon>
        <taxon>Betaproteobacteria</taxon>
        <taxon>Burkholderiales</taxon>
        <taxon>Comamonadaceae</taxon>
        <taxon>Ottowia</taxon>
    </lineage>
</organism>
<sequence>MPQPTEDNRPQSVDGAPAATAAPDFELSRLAASGPAHPLWQRLKGHSLDDPRDARPLSVRLAQCTGWSAAHTQRVLHEYRRFLYLAVRLQGRVCPSEAVDEAWHAHLLDSSRYFGDFCPRVLQYTLHHVPSRGGADEGARHAGRYRATLLAYSHVFGEPPPADIWPDSATRFDERTRHLSSRTHWAVPKPAEWGPALERHGRTLRVWAVALSLPALLTIGCAQGRVTIQPGTSGADFLKLYLAALVAVVVFGIWRAARGQPASGGPVRSAGLVPVEHAYLAGGALRAVQTGLASLLQRGAIGINDGQGVLSPRELNALSGWLQRRQPPQHGRAAPSPGALFDSTPGAPAALGVWRALAPPSAGAHPLEHALFDAVRRGVAADRLPQDVRPALDSLHEEIHARGLLSSPGRGQRLRDPVDRAHQLLWAGLLVWGVLRIIHGLQHGRPVGLLIVLTVLSGVLLAFFRASLPNRRTREGREVVRRATLALRRRSNLGATDPLMPLALALVGTGALAIDMQPFRDAIAPMNRADNGGSGCGGATGCGGDGDGGSSDSSSGCGGCGGD</sequence>
<dbReference type="NCBIfam" id="TIGR04222">
    <property type="entry name" value="near_uncomplex"/>
    <property type="match status" value="2"/>
</dbReference>
<dbReference type="RefSeq" id="WP_208009028.1">
    <property type="nucleotide sequence ID" value="NZ_CP071796.1"/>
</dbReference>
<evidence type="ECO:0000256" key="1">
    <source>
        <dbReference type="SAM" id="MobiDB-lite"/>
    </source>
</evidence>